<comment type="caution">
    <text evidence="3">The sequence shown here is derived from an EMBL/GenBank/DDBJ whole genome shotgun (WGS) entry which is preliminary data.</text>
</comment>
<protein>
    <submittedName>
        <fullName evidence="3">Uncharacterized protein</fullName>
    </submittedName>
</protein>
<dbReference type="AlphaFoldDB" id="A0AAW1PWV6"/>
<reference evidence="3 4" key="1">
    <citation type="journal article" date="2024" name="Nat. Commun.">
        <title>Phylogenomics reveals the evolutionary origins of lichenization in chlorophyte algae.</title>
        <authorList>
            <person name="Puginier C."/>
            <person name="Libourel C."/>
            <person name="Otte J."/>
            <person name="Skaloud P."/>
            <person name="Haon M."/>
            <person name="Grisel S."/>
            <person name="Petersen M."/>
            <person name="Berrin J.G."/>
            <person name="Delaux P.M."/>
            <person name="Dal Grande F."/>
            <person name="Keller J."/>
        </authorList>
    </citation>
    <scope>NUCLEOTIDE SEQUENCE [LARGE SCALE GENOMIC DNA]</scope>
    <source>
        <strain evidence="3 4">SAG 2043</strain>
    </source>
</reference>
<proteinExistence type="predicted"/>
<feature type="compositionally biased region" description="Polar residues" evidence="2">
    <location>
        <begin position="273"/>
        <end position="282"/>
    </location>
</feature>
<dbReference type="EMBL" id="JALJOR010000008">
    <property type="protein sequence ID" value="KAK9812870.1"/>
    <property type="molecule type" value="Genomic_DNA"/>
</dbReference>
<evidence type="ECO:0000256" key="2">
    <source>
        <dbReference type="SAM" id="MobiDB-lite"/>
    </source>
</evidence>
<organism evidence="3 4">
    <name type="scientific">[Myrmecia] bisecta</name>
    <dbReference type="NCBI Taxonomy" id="41462"/>
    <lineage>
        <taxon>Eukaryota</taxon>
        <taxon>Viridiplantae</taxon>
        <taxon>Chlorophyta</taxon>
        <taxon>core chlorophytes</taxon>
        <taxon>Trebouxiophyceae</taxon>
        <taxon>Trebouxiales</taxon>
        <taxon>Trebouxiaceae</taxon>
        <taxon>Myrmecia</taxon>
    </lineage>
</organism>
<evidence type="ECO:0000313" key="4">
    <source>
        <dbReference type="Proteomes" id="UP001489004"/>
    </source>
</evidence>
<feature type="coiled-coil region" evidence="1">
    <location>
        <begin position="56"/>
        <end position="235"/>
    </location>
</feature>
<accession>A0AAW1PWV6</accession>
<name>A0AAW1PWV6_9CHLO</name>
<keyword evidence="1" id="KW-0175">Coiled coil</keyword>
<keyword evidence="4" id="KW-1185">Reference proteome</keyword>
<dbReference type="Proteomes" id="UP001489004">
    <property type="component" value="Unassembled WGS sequence"/>
</dbReference>
<feature type="region of interest" description="Disordered" evidence="2">
    <location>
        <begin position="270"/>
        <end position="304"/>
    </location>
</feature>
<evidence type="ECO:0000256" key="1">
    <source>
        <dbReference type="SAM" id="Coils"/>
    </source>
</evidence>
<gene>
    <name evidence="3" type="ORF">WJX72_005020</name>
</gene>
<evidence type="ECO:0000313" key="3">
    <source>
        <dbReference type="EMBL" id="KAK9812870.1"/>
    </source>
</evidence>
<sequence>MGSTEIEELLQSKDRQIAVLQAKLKNAARDHRVAAHASMHPSTGLKVDKRMENLGVSELAKKLRRLEGLIEKQDAERSTLQASHRSLEKECHRLRPLVEHREADIEQARAEVQAEMQQRLEAQMAQAKHIERLLTRRCEEEAAAAQQGQQAMHDAQAKAAETLQQLKDMQGQQGELLSKKLERDHRYAAQQRRLDGLAQKLEDTARALTTSEGDLAHLEDRMHGLRQRNGQLEKALAAEGKARQKAEHEANMLEGECRLMVAMLRSKIDPSRLLQTQTTQSGGPAGMPLAAPERAAQVPSSLPSNDIMALRQKLGPHVL</sequence>